<reference evidence="1" key="1">
    <citation type="journal article" date="2021" name="New Phytol.">
        <title>Evolutionary innovations through gain and loss of genes in the ectomycorrhizal Boletales.</title>
        <authorList>
            <person name="Wu G."/>
            <person name="Miyauchi S."/>
            <person name="Morin E."/>
            <person name="Kuo A."/>
            <person name="Drula E."/>
            <person name="Varga T."/>
            <person name="Kohler A."/>
            <person name="Feng B."/>
            <person name="Cao Y."/>
            <person name="Lipzen A."/>
            <person name="Daum C."/>
            <person name="Hundley H."/>
            <person name="Pangilinan J."/>
            <person name="Johnson J."/>
            <person name="Barry K."/>
            <person name="LaButti K."/>
            <person name="Ng V."/>
            <person name="Ahrendt S."/>
            <person name="Min B."/>
            <person name="Choi I.G."/>
            <person name="Park H."/>
            <person name="Plett J.M."/>
            <person name="Magnuson J."/>
            <person name="Spatafora J.W."/>
            <person name="Nagy L.G."/>
            <person name="Henrissat B."/>
            <person name="Grigoriev I.V."/>
            <person name="Yang Z.L."/>
            <person name="Xu J."/>
            <person name="Martin F.M."/>
        </authorList>
    </citation>
    <scope>NUCLEOTIDE SEQUENCE</scope>
    <source>
        <strain evidence="1">KUC20120723A-06</strain>
    </source>
</reference>
<dbReference type="EMBL" id="MU266403">
    <property type="protein sequence ID" value="KAH7925379.1"/>
    <property type="molecule type" value="Genomic_DNA"/>
</dbReference>
<dbReference type="Proteomes" id="UP000790709">
    <property type="component" value="Unassembled WGS sequence"/>
</dbReference>
<name>A0ACB8BI44_9AGAM</name>
<protein>
    <submittedName>
        <fullName evidence="1">Uncharacterized protein</fullName>
    </submittedName>
</protein>
<accession>A0ACB8BI44</accession>
<evidence type="ECO:0000313" key="2">
    <source>
        <dbReference type="Proteomes" id="UP000790709"/>
    </source>
</evidence>
<organism evidence="1 2">
    <name type="scientific">Leucogyrophana mollusca</name>
    <dbReference type="NCBI Taxonomy" id="85980"/>
    <lineage>
        <taxon>Eukaryota</taxon>
        <taxon>Fungi</taxon>
        <taxon>Dikarya</taxon>
        <taxon>Basidiomycota</taxon>
        <taxon>Agaricomycotina</taxon>
        <taxon>Agaricomycetes</taxon>
        <taxon>Agaricomycetidae</taxon>
        <taxon>Boletales</taxon>
        <taxon>Boletales incertae sedis</taxon>
        <taxon>Leucogyrophana</taxon>
    </lineage>
</organism>
<gene>
    <name evidence="1" type="ORF">BV22DRAFT_1011392</name>
</gene>
<proteinExistence type="predicted"/>
<sequence length="306" mass="34448">MRSSKSLKKQWQRAEVKPGDTVLEDARPNDIIILVMGPPGVGKSTFINTAAGKSLTKVGHGLESCTVAMQHAIFPYPYNPSRRIVFVDTPGFDDTYQDDAEILRRIAVWLARSYNDDVKLSGIIYLHDISQPRVVGGASRKNFDMMEKLCGADASQNVILATTKWGNVKADVAARREHQLREYWKEMIDQGCELTRFTGSRESAWDIVDSTTRKPLLESLQIQNELVDLGRYIPETAAGNTLRASLKELVAAHKKTIIELRNTKENSDDVQLRLKDNEDRIRTLLDQIQTLQVPASRRILGFIGVR</sequence>
<evidence type="ECO:0000313" key="1">
    <source>
        <dbReference type="EMBL" id="KAH7925379.1"/>
    </source>
</evidence>
<comment type="caution">
    <text evidence="1">The sequence shown here is derived from an EMBL/GenBank/DDBJ whole genome shotgun (WGS) entry which is preliminary data.</text>
</comment>
<keyword evidence="2" id="KW-1185">Reference proteome</keyword>